<keyword evidence="1" id="KW-0479">Metal-binding</keyword>
<dbReference type="InterPro" id="IPR013083">
    <property type="entry name" value="Znf_RING/FYVE/PHD"/>
</dbReference>
<dbReference type="PANTHER" id="PTHR14140">
    <property type="entry name" value="E3 UBIQUITIN-PROTEIN LIGASE UHRF-RELATED"/>
    <property type="match status" value="1"/>
</dbReference>
<dbReference type="SMART" id="SM00184">
    <property type="entry name" value="RING"/>
    <property type="match status" value="1"/>
</dbReference>
<organism evidence="12 13">
    <name type="scientific">Atta colombica</name>
    <dbReference type="NCBI Taxonomy" id="520822"/>
    <lineage>
        <taxon>Eukaryota</taxon>
        <taxon>Metazoa</taxon>
        <taxon>Ecdysozoa</taxon>
        <taxon>Arthropoda</taxon>
        <taxon>Hexapoda</taxon>
        <taxon>Insecta</taxon>
        <taxon>Pterygota</taxon>
        <taxon>Neoptera</taxon>
        <taxon>Endopterygota</taxon>
        <taxon>Hymenoptera</taxon>
        <taxon>Apocrita</taxon>
        <taxon>Aculeata</taxon>
        <taxon>Formicoidea</taxon>
        <taxon>Formicidae</taxon>
        <taxon>Myrmicinae</taxon>
        <taxon>Atta</taxon>
    </lineage>
</organism>
<dbReference type="InterPro" id="IPR045134">
    <property type="entry name" value="UHRF1/2-like"/>
</dbReference>
<evidence type="ECO:0000259" key="9">
    <source>
        <dbReference type="PROSITE" id="PS50053"/>
    </source>
</evidence>
<dbReference type="InterPro" id="IPR001841">
    <property type="entry name" value="Znf_RING"/>
</dbReference>
<dbReference type="SUPFAM" id="SSF57850">
    <property type="entry name" value="RING/U-box"/>
    <property type="match status" value="1"/>
</dbReference>
<protein>
    <submittedName>
        <fullName evidence="12">E3 ubiquitin-protein ligase UHRF2</fullName>
    </submittedName>
</protein>
<dbReference type="InterPro" id="IPR036987">
    <property type="entry name" value="SRA-YDG_sf"/>
</dbReference>
<feature type="coiled-coil region" evidence="8">
    <location>
        <begin position="71"/>
        <end position="110"/>
    </location>
</feature>
<evidence type="ECO:0000313" key="12">
    <source>
        <dbReference type="EMBL" id="KYM86075.1"/>
    </source>
</evidence>
<dbReference type="Gene3D" id="3.30.40.10">
    <property type="entry name" value="Zinc/RING finger domain, C3HC4 (zinc finger)"/>
    <property type="match status" value="1"/>
</dbReference>
<dbReference type="SUPFAM" id="SSF88697">
    <property type="entry name" value="PUA domain-like"/>
    <property type="match status" value="1"/>
</dbReference>
<dbReference type="PROSITE" id="PS50089">
    <property type="entry name" value="ZF_RING_2"/>
    <property type="match status" value="1"/>
</dbReference>
<dbReference type="PRINTS" id="PR00348">
    <property type="entry name" value="UBIQUITIN"/>
</dbReference>
<dbReference type="PROSITE" id="PS00518">
    <property type="entry name" value="ZF_RING_1"/>
    <property type="match status" value="1"/>
</dbReference>
<keyword evidence="8" id="KW-0175">Coiled coil</keyword>
<dbReference type="GO" id="GO:0044027">
    <property type="term" value="P:negative regulation of gene expression via chromosomal CpG island methylation"/>
    <property type="evidence" value="ECO:0007669"/>
    <property type="project" value="TreeGrafter"/>
</dbReference>
<keyword evidence="4" id="KW-0238">DNA-binding</keyword>
<evidence type="ECO:0000259" key="11">
    <source>
        <dbReference type="PROSITE" id="PS51015"/>
    </source>
</evidence>
<dbReference type="EMBL" id="KQ976445">
    <property type="protein sequence ID" value="KYM86075.1"/>
    <property type="molecule type" value="Genomic_DNA"/>
</dbReference>
<feature type="domain" description="RING-type" evidence="10">
    <location>
        <begin position="497"/>
        <end position="536"/>
    </location>
</feature>
<dbReference type="GO" id="GO:0008270">
    <property type="term" value="F:zinc ion binding"/>
    <property type="evidence" value="ECO:0007669"/>
    <property type="project" value="UniProtKB-KW"/>
</dbReference>
<dbReference type="PROSITE" id="PS50053">
    <property type="entry name" value="UBIQUITIN_2"/>
    <property type="match status" value="1"/>
</dbReference>
<evidence type="ECO:0000256" key="6">
    <source>
        <dbReference type="PROSITE-ProRule" id="PRU00175"/>
    </source>
</evidence>
<keyword evidence="13" id="KW-1185">Reference proteome</keyword>
<keyword evidence="3" id="KW-0862">Zinc</keyword>
<evidence type="ECO:0000256" key="5">
    <source>
        <dbReference type="ARBA" id="ARBA00023242"/>
    </source>
</evidence>
<proteinExistence type="predicted"/>
<dbReference type="SMART" id="SM00466">
    <property type="entry name" value="SRA"/>
    <property type="match status" value="1"/>
</dbReference>
<dbReference type="SMART" id="SM00213">
    <property type="entry name" value="UBQ"/>
    <property type="match status" value="1"/>
</dbReference>
<comment type="subcellular location">
    <subcellularLocation>
        <location evidence="7">Nucleus</location>
    </subcellularLocation>
</comment>
<evidence type="ECO:0000259" key="10">
    <source>
        <dbReference type="PROSITE" id="PS50089"/>
    </source>
</evidence>
<dbReference type="InterPro" id="IPR017907">
    <property type="entry name" value="Znf_RING_CS"/>
</dbReference>
<feature type="domain" description="YDG" evidence="11">
    <location>
        <begin position="222"/>
        <end position="385"/>
    </location>
</feature>
<evidence type="ECO:0000256" key="7">
    <source>
        <dbReference type="PROSITE-ProRule" id="PRU00358"/>
    </source>
</evidence>
<evidence type="ECO:0000256" key="3">
    <source>
        <dbReference type="ARBA" id="ARBA00022833"/>
    </source>
</evidence>
<dbReference type="SUPFAM" id="SSF54236">
    <property type="entry name" value="Ubiquitin-like"/>
    <property type="match status" value="1"/>
</dbReference>
<dbReference type="Gene3D" id="2.30.280.10">
    <property type="entry name" value="SRA-YDG"/>
    <property type="match status" value="1"/>
</dbReference>
<dbReference type="GO" id="GO:0016567">
    <property type="term" value="P:protein ubiquitination"/>
    <property type="evidence" value="ECO:0007669"/>
    <property type="project" value="TreeGrafter"/>
</dbReference>
<evidence type="ECO:0000313" key="13">
    <source>
        <dbReference type="Proteomes" id="UP000078540"/>
    </source>
</evidence>
<dbReference type="AlphaFoldDB" id="A0A151I4Z4"/>
<dbReference type="Pfam" id="PF02182">
    <property type="entry name" value="SAD_SRA"/>
    <property type="match status" value="1"/>
</dbReference>
<dbReference type="Proteomes" id="UP000078540">
    <property type="component" value="Unassembled WGS sequence"/>
</dbReference>
<feature type="domain" description="Ubiquitin-like" evidence="9">
    <location>
        <begin position="1"/>
        <end position="72"/>
    </location>
</feature>
<dbReference type="PANTHER" id="PTHR14140:SF45">
    <property type="entry name" value="RING-TYPE E3 UBIQUITIN TRANSFERASE"/>
    <property type="match status" value="1"/>
</dbReference>
<name>A0A151I4Z4_9HYME</name>
<evidence type="ECO:0000256" key="4">
    <source>
        <dbReference type="ARBA" id="ARBA00023125"/>
    </source>
</evidence>
<keyword evidence="2 6" id="KW-0863">Zinc-finger</keyword>
<dbReference type="Gene3D" id="2.30.30.140">
    <property type="match status" value="1"/>
</dbReference>
<dbReference type="Pfam" id="PF00240">
    <property type="entry name" value="ubiquitin"/>
    <property type="match status" value="1"/>
</dbReference>
<dbReference type="InterPro" id="IPR019956">
    <property type="entry name" value="Ubiquitin_dom"/>
</dbReference>
<dbReference type="GO" id="GO:0003677">
    <property type="term" value="F:DNA binding"/>
    <property type="evidence" value="ECO:0007669"/>
    <property type="project" value="UniProtKB-KW"/>
</dbReference>
<dbReference type="InterPro" id="IPR000626">
    <property type="entry name" value="Ubiquitin-like_dom"/>
</dbReference>
<dbReference type="InterPro" id="IPR029071">
    <property type="entry name" value="Ubiquitin-like_domsf"/>
</dbReference>
<evidence type="ECO:0000256" key="2">
    <source>
        <dbReference type="ARBA" id="ARBA00022771"/>
    </source>
</evidence>
<evidence type="ECO:0000256" key="1">
    <source>
        <dbReference type="ARBA" id="ARBA00022723"/>
    </source>
</evidence>
<keyword evidence="5 7" id="KW-0539">Nucleus</keyword>
<dbReference type="GO" id="GO:0061630">
    <property type="term" value="F:ubiquitin protein ligase activity"/>
    <property type="evidence" value="ECO:0007669"/>
    <property type="project" value="TreeGrafter"/>
</dbReference>
<dbReference type="InterPro" id="IPR015947">
    <property type="entry name" value="PUA-like_sf"/>
</dbReference>
<accession>A0A151I4Z4</accession>
<reference evidence="12 13" key="1">
    <citation type="submission" date="2015-09" db="EMBL/GenBank/DDBJ databases">
        <title>Atta colombica WGS genome.</title>
        <authorList>
            <person name="Nygaard S."/>
            <person name="Hu H."/>
            <person name="Boomsma J."/>
            <person name="Zhang G."/>
        </authorList>
    </citation>
    <scope>NUCLEOTIDE SEQUENCE [LARGE SCALE GENOMIC DNA]</scope>
    <source>
        <strain evidence="12">Treedump-2</strain>
        <tissue evidence="12">Whole body</tissue>
    </source>
</reference>
<dbReference type="GO" id="GO:0005634">
    <property type="term" value="C:nucleus"/>
    <property type="evidence" value="ECO:0007669"/>
    <property type="project" value="UniProtKB-SubCell"/>
</dbReference>
<sequence length="566" mass="64550">MSIKLKTLDGKKISLKVTRCTTVEELKCEVEKQLNVKKDFQRLFFSGKQLESGYHLANYNIKFNDTILLMIKTLLNDVEDKENTKEEKVNEEKALEKEALETNLEKAESLYYKIGDAVDCMYDKTGAWYEAIIENIYKKEAQMFYKISWEFDNTLCPDDIAEIYIRPRAQRSILFDELSIGDKLKKTKKKFICSEKERKWGGGMACVGRQKVCGLVSSDYSGEIPGVDVGTTWMFRIQVSEAGVHRPPVGGIHGRENDCAYSIVLSGGYAEDYDNGDEFLYSGSGGRDLSGNKRTNSQSKNQVLQRMNLALAKNCNASINEKIGASAGNNWRHGKPVRVVRNYKLGKFSKYAPEEGNRYDGLYKVVKYYPDTSNGFLIWKYVLRRDDPTPAPWTKEGKKRIEFLGLKMLYPDGYLNQENNMKKKISAKKRSISDSDEEGSIPIKKSKKSKLVFDLEDKLKNLIENDKVNAKLWDECRATLINGKPAFLDCVSERFKCVCCLGILYNPVTTPCKHNICLKCLKRSFASEIYFCPVCRYSLGNTYDMKVNETLSSALLLIYPGYQGER</sequence>
<gene>
    <name evidence="12" type="ORF">ALC53_04268</name>
</gene>
<dbReference type="PROSITE" id="PS51015">
    <property type="entry name" value="YDG"/>
    <property type="match status" value="1"/>
</dbReference>
<dbReference type="Gene3D" id="3.10.20.90">
    <property type="entry name" value="Phosphatidylinositol 3-kinase Catalytic Subunit, Chain A, domain 1"/>
    <property type="match status" value="1"/>
</dbReference>
<dbReference type="InterPro" id="IPR003105">
    <property type="entry name" value="SRA_YDG"/>
</dbReference>
<dbReference type="STRING" id="520822.A0A151I4Z4"/>
<evidence type="ECO:0000256" key="8">
    <source>
        <dbReference type="SAM" id="Coils"/>
    </source>
</evidence>